<keyword evidence="3" id="KW-1185">Reference proteome</keyword>
<dbReference type="EMBL" id="KV918801">
    <property type="protein sequence ID" value="OSX78924.1"/>
    <property type="molecule type" value="Genomic_DNA"/>
</dbReference>
<dbReference type="Proteomes" id="UP000218209">
    <property type="component" value="Unassembled WGS sequence"/>
</dbReference>
<feature type="compositionally biased region" description="Basic residues" evidence="1">
    <location>
        <begin position="7"/>
        <end position="18"/>
    </location>
</feature>
<accession>A0A1X6PDK1</accession>
<sequence length="312" mass="33870">MPLARPPRQRRRRQRRRPWPPWRTPGRPSWRGARPPAARRRRGRAAATAAGDAASATAWMPPVCEGAFNGSGTGCRAFRAPTRWRASSESSASRCPSSLTPLTRCPLRPRRSARCTARRSTGRTWRSRCNARGCGSSLTWTSKTCARSRASSTASTSKPKARSATGSAFLRSRRHPQRGYHHGLLGHAGHRPTDTCCWPLLFGPLDAGFVCACPVLILFRYRIATQGTCTWTPSMAGASSTTTSACARASAPRCGKASSTPSLPFTRGRPRTSVTAIMAVHDGHPPPDRRPGVRGEDWAPGPRITGPTAQWL</sequence>
<evidence type="ECO:0000256" key="1">
    <source>
        <dbReference type="SAM" id="MobiDB-lite"/>
    </source>
</evidence>
<reference evidence="2 3" key="1">
    <citation type="submission" date="2017-03" db="EMBL/GenBank/DDBJ databases">
        <title>WGS assembly of Porphyra umbilicalis.</title>
        <authorList>
            <person name="Brawley S.H."/>
            <person name="Blouin N.A."/>
            <person name="Ficko-Blean E."/>
            <person name="Wheeler G.L."/>
            <person name="Lohr M."/>
            <person name="Goodson H.V."/>
            <person name="Jenkins J.W."/>
            <person name="Blaby-Haas C.E."/>
            <person name="Helliwell K.E."/>
            <person name="Chan C."/>
            <person name="Marriage T."/>
            <person name="Bhattacharya D."/>
            <person name="Klein A.S."/>
            <person name="Badis Y."/>
            <person name="Brodie J."/>
            <person name="Cao Y."/>
            <person name="Collen J."/>
            <person name="Dittami S.M."/>
            <person name="Gachon C.M."/>
            <person name="Green B.R."/>
            <person name="Karpowicz S."/>
            <person name="Kim J.W."/>
            <person name="Kudahl U."/>
            <person name="Lin S."/>
            <person name="Michel G."/>
            <person name="Mittag M."/>
            <person name="Olson B.J."/>
            <person name="Pangilinan J."/>
            <person name="Peng Y."/>
            <person name="Qiu H."/>
            <person name="Shu S."/>
            <person name="Singer J.T."/>
            <person name="Smith A.G."/>
            <person name="Sprecher B.N."/>
            <person name="Wagner V."/>
            <person name="Wang W."/>
            <person name="Wang Z.-Y."/>
            <person name="Yan J."/>
            <person name="Yarish C."/>
            <person name="Zoeuner-Riek S."/>
            <person name="Zhuang Y."/>
            <person name="Zou Y."/>
            <person name="Lindquist E.A."/>
            <person name="Grimwood J."/>
            <person name="Barry K."/>
            <person name="Rokhsar D.S."/>
            <person name="Schmutz J."/>
            <person name="Stiller J.W."/>
            <person name="Grossman A.R."/>
            <person name="Prochnik S.E."/>
        </authorList>
    </citation>
    <scope>NUCLEOTIDE SEQUENCE [LARGE SCALE GENOMIC DNA]</scope>
    <source>
        <strain evidence="2">4086291</strain>
    </source>
</reference>
<evidence type="ECO:0000313" key="3">
    <source>
        <dbReference type="Proteomes" id="UP000218209"/>
    </source>
</evidence>
<feature type="region of interest" description="Disordered" evidence="1">
    <location>
        <begin position="150"/>
        <end position="171"/>
    </location>
</feature>
<organism evidence="2 3">
    <name type="scientific">Porphyra umbilicalis</name>
    <name type="common">Purple laver</name>
    <name type="synonym">Red alga</name>
    <dbReference type="NCBI Taxonomy" id="2786"/>
    <lineage>
        <taxon>Eukaryota</taxon>
        <taxon>Rhodophyta</taxon>
        <taxon>Bangiophyceae</taxon>
        <taxon>Bangiales</taxon>
        <taxon>Bangiaceae</taxon>
        <taxon>Porphyra</taxon>
    </lineage>
</organism>
<feature type="compositionally biased region" description="Low complexity" evidence="1">
    <location>
        <begin position="150"/>
        <end position="165"/>
    </location>
</feature>
<proteinExistence type="predicted"/>
<dbReference type="AlphaFoldDB" id="A0A1X6PDK1"/>
<feature type="region of interest" description="Disordered" evidence="1">
    <location>
        <begin position="1"/>
        <end position="49"/>
    </location>
</feature>
<evidence type="ECO:0000313" key="2">
    <source>
        <dbReference type="EMBL" id="OSX78924.1"/>
    </source>
</evidence>
<feature type="region of interest" description="Disordered" evidence="1">
    <location>
        <begin position="279"/>
        <end position="312"/>
    </location>
</feature>
<feature type="compositionally biased region" description="Basic and acidic residues" evidence="1">
    <location>
        <begin position="281"/>
        <end position="297"/>
    </location>
</feature>
<protein>
    <submittedName>
        <fullName evidence="2">Uncharacterized protein</fullName>
    </submittedName>
</protein>
<name>A0A1X6PDK1_PORUM</name>
<feature type="compositionally biased region" description="Low complexity" evidence="1">
    <location>
        <begin position="24"/>
        <end position="36"/>
    </location>
</feature>
<gene>
    <name evidence="2" type="ORF">BU14_0094s0001</name>
</gene>